<feature type="region of interest" description="Disordered" evidence="1">
    <location>
        <begin position="85"/>
        <end position="104"/>
    </location>
</feature>
<proteinExistence type="predicted"/>
<evidence type="ECO:0000313" key="3">
    <source>
        <dbReference type="Proteomes" id="UP000595140"/>
    </source>
</evidence>
<organism evidence="2 3">
    <name type="scientific">Cuscuta campestris</name>
    <dbReference type="NCBI Taxonomy" id="132261"/>
    <lineage>
        <taxon>Eukaryota</taxon>
        <taxon>Viridiplantae</taxon>
        <taxon>Streptophyta</taxon>
        <taxon>Embryophyta</taxon>
        <taxon>Tracheophyta</taxon>
        <taxon>Spermatophyta</taxon>
        <taxon>Magnoliopsida</taxon>
        <taxon>eudicotyledons</taxon>
        <taxon>Gunneridae</taxon>
        <taxon>Pentapetalae</taxon>
        <taxon>asterids</taxon>
        <taxon>lamiids</taxon>
        <taxon>Solanales</taxon>
        <taxon>Convolvulaceae</taxon>
        <taxon>Cuscuteae</taxon>
        <taxon>Cuscuta</taxon>
        <taxon>Cuscuta subgen. Grammica</taxon>
        <taxon>Cuscuta sect. Cleistogrammica</taxon>
    </lineage>
</organism>
<evidence type="ECO:0000313" key="2">
    <source>
        <dbReference type="EMBL" id="VFQ58283.1"/>
    </source>
</evidence>
<gene>
    <name evidence="2" type="ORF">CCAM_LOCUS59</name>
</gene>
<name>A0A484JYC0_9ASTE</name>
<dbReference type="Proteomes" id="UP000595140">
    <property type="component" value="Unassembled WGS sequence"/>
</dbReference>
<dbReference type="AlphaFoldDB" id="A0A484JYC0"/>
<accession>A0A484JYC0</accession>
<reference evidence="2 3" key="1">
    <citation type="submission" date="2018-04" db="EMBL/GenBank/DDBJ databases">
        <authorList>
            <person name="Vogel A."/>
        </authorList>
    </citation>
    <scope>NUCLEOTIDE SEQUENCE [LARGE SCALE GENOMIC DNA]</scope>
</reference>
<evidence type="ECO:0000256" key="1">
    <source>
        <dbReference type="SAM" id="MobiDB-lite"/>
    </source>
</evidence>
<dbReference type="EMBL" id="OOIL02000001">
    <property type="protein sequence ID" value="VFQ58283.1"/>
    <property type="molecule type" value="Genomic_DNA"/>
</dbReference>
<protein>
    <submittedName>
        <fullName evidence="2">Uncharacterized protein</fullName>
    </submittedName>
</protein>
<sequence length="132" mass="14610">MALMVLDKQADGGAECSQDEGHQLVQKAVYDLYQDNIINTQEYAIACLTPGPVELVYEQEQVTNNVVEQEASALLPKKELAAENANKRVKKKSDGGAECSQDEGQPLVRKQDVLNLCAERLLLADDGRSQYW</sequence>
<keyword evidence="3" id="KW-1185">Reference proteome</keyword>